<feature type="non-terminal residue" evidence="5">
    <location>
        <position position="400"/>
    </location>
</feature>
<accession>A0A7L4ML35</accession>
<dbReference type="EMBL" id="VWPO01004300">
    <property type="protein sequence ID" value="NXY78437.1"/>
    <property type="molecule type" value="Genomic_DNA"/>
</dbReference>
<evidence type="ECO:0000256" key="1">
    <source>
        <dbReference type="ARBA" id="ARBA00015518"/>
    </source>
</evidence>
<evidence type="ECO:0000313" key="5">
    <source>
        <dbReference type="EMBL" id="NXY78437.1"/>
    </source>
</evidence>
<dbReference type="PANTHER" id="PTHR13017:SF0">
    <property type="entry name" value="METHENYLTETRAHYDROFOLATE SYNTHASE DOMAIN-CONTAINING PROTEIN"/>
    <property type="match status" value="1"/>
</dbReference>
<evidence type="ECO:0000259" key="4">
    <source>
        <dbReference type="PROSITE" id="PS50102"/>
    </source>
</evidence>
<dbReference type="PANTHER" id="PTHR13017">
    <property type="entry name" value="5-FORMYLTETRAHYDROFOLATE CYCLO-LIGASE-RELATED"/>
    <property type="match status" value="1"/>
</dbReference>
<dbReference type="FunFam" id="3.30.70.330:FF:000393">
    <property type="entry name" value="Methenyltetrahydrofolate synthetase domain containing"/>
    <property type="match status" value="1"/>
</dbReference>
<dbReference type="InterPro" id="IPR037171">
    <property type="entry name" value="NagB/RpiA_transferase-like"/>
</dbReference>
<dbReference type="CDD" id="cd12270">
    <property type="entry name" value="RRM_MTHFSD"/>
    <property type="match status" value="1"/>
</dbReference>
<dbReference type="Gene3D" id="3.30.70.330">
    <property type="match status" value="1"/>
</dbReference>
<dbReference type="PROSITE" id="PS50102">
    <property type="entry name" value="RRM"/>
    <property type="match status" value="1"/>
</dbReference>
<dbReference type="InterPro" id="IPR000504">
    <property type="entry name" value="RRM_dom"/>
</dbReference>
<feature type="domain" description="RRM" evidence="4">
    <location>
        <begin position="314"/>
        <end position="387"/>
    </location>
</feature>
<dbReference type="InterPro" id="IPR035979">
    <property type="entry name" value="RBD_domain_sf"/>
</dbReference>
<dbReference type="Pfam" id="PF00076">
    <property type="entry name" value="RRM_1"/>
    <property type="match status" value="1"/>
</dbReference>
<comment type="caution">
    <text evidence="5">The sequence shown here is derived from an EMBL/GenBank/DDBJ whole genome shotgun (WGS) entry which is preliminary data.</text>
</comment>
<proteinExistence type="predicted"/>
<dbReference type="GO" id="GO:0003723">
    <property type="term" value="F:RNA binding"/>
    <property type="evidence" value="ECO:0007669"/>
    <property type="project" value="UniProtKB-UniRule"/>
</dbReference>
<dbReference type="SUPFAM" id="SSF100950">
    <property type="entry name" value="NagB/RpiA/CoA transferase-like"/>
    <property type="match status" value="1"/>
</dbReference>
<reference evidence="5 6" key="1">
    <citation type="submission" date="2019-09" db="EMBL/GenBank/DDBJ databases">
        <title>Bird 10,000 Genomes (B10K) Project - Family phase.</title>
        <authorList>
            <person name="Zhang G."/>
        </authorList>
    </citation>
    <scope>NUCLEOTIDE SEQUENCE [LARGE SCALE GENOMIC DNA]</scope>
    <source>
        <strain evidence="5">B10K-CU-031-08</strain>
        <tissue evidence="5">Muscle</tissue>
    </source>
</reference>
<dbReference type="GO" id="GO:0005737">
    <property type="term" value="C:cytoplasm"/>
    <property type="evidence" value="ECO:0007669"/>
    <property type="project" value="TreeGrafter"/>
</dbReference>
<dbReference type="Gene3D" id="3.40.50.10420">
    <property type="entry name" value="NagB/RpiA/CoA transferase-like"/>
    <property type="match status" value="1"/>
</dbReference>
<dbReference type="AlphaFoldDB" id="A0A7L4ML35"/>
<gene>
    <name evidence="5" type="primary">Mthfsd</name>
    <name evidence="5" type="ORF">GLAPRA_R12877</name>
</gene>
<evidence type="ECO:0000256" key="2">
    <source>
        <dbReference type="ARBA" id="ARBA00022884"/>
    </source>
</evidence>
<dbReference type="FunFam" id="3.40.50.10420:FF:000001">
    <property type="entry name" value="Methenyltetrahydrofolate synthase domain-containing protein"/>
    <property type="match status" value="1"/>
</dbReference>
<dbReference type="InterPro" id="IPR034359">
    <property type="entry name" value="MTHFSD_RRM"/>
</dbReference>
<dbReference type="Proteomes" id="UP000583049">
    <property type="component" value="Unassembled WGS sequence"/>
</dbReference>
<feature type="non-terminal residue" evidence="5">
    <location>
        <position position="1"/>
    </location>
</feature>
<dbReference type="InterPro" id="IPR024185">
    <property type="entry name" value="FTHF_cligase-like_sf"/>
</dbReference>
<evidence type="ECO:0000256" key="3">
    <source>
        <dbReference type="PROSITE-ProRule" id="PRU00176"/>
    </source>
</evidence>
<keyword evidence="2 3" id="KW-0694">RNA-binding</keyword>
<dbReference type="SMART" id="SM00360">
    <property type="entry name" value="RRM"/>
    <property type="match status" value="1"/>
</dbReference>
<keyword evidence="6" id="KW-1185">Reference proteome</keyword>
<name>A0A7L4ML35_GLAPT</name>
<dbReference type="InterPro" id="IPR012677">
    <property type="entry name" value="Nucleotide-bd_a/b_plait_sf"/>
</dbReference>
<organism evidence="5 6">
    <name type="scientific">Glareola pratincola</name>
    <name type="common">Collared pratincole</name>
    <name type="synonym">Hirundo pratincola</name>
    <dbReference type="NCBI Taxonomy" id="43316"/>
    <lineage>
        <taxon>Eukaryota</taxon>
        <taxon>Metazoa</taxon>
        <taxon>Chordata</taxon>
        <taxon>Craniata</taxon>
        <taxon>Vertebrata</taxon>
        <taxon>Euteleostomi</taxon>
        <taxon>Archelosauria</taxon>
        <taxon>Archosauria</taxon>
        <taxon>Dinosauria</taxon>
        <taxon>Saurischia</taxon>
        <taxon>Theropoda</taxon>
        <taxon>Coelurosauria</taxon>
        <taxon>Aves</taxon>
        <taxon>Neognathae</taxon>
        <taxon>Neoaves</taxon>
        <taxon>Charadriiformes</taxon>
        <taxon>Glareolidae</taxon>
        <taxon>Glareola</taxon>
    </lineage>
</organism>
<protein>
    <recommendedName>
        <fullName evidence="1">Methenyltetrahydrofolate synthase domain-containing protein</fullName>
    </recommendedName>
</protein>
<dbReference type="InterPro" id="IPR002698">
    <property type="entry name" value="FTHF_cligase"/>
</dbReference>
<sequence>LCPPPPLPPGASKQDVREKVWDYLEASGLAAFPRPVHRRIPNFQGSHQACCSIKELDVFNRAREIKVDPDKPLEGVRLAALQARKTLLVPTPRLRTGLFNKIVPPSGATKEILRICATSQGIKEYSVPVGLDGKARVDLVVVGSVAVSEKGWRIGKGEGYADMEYAMMVSMGAVQEDTPVITIVHDCQVVDIAEELLDDHDLTVDYILTPTRTIKTNCKRPKPQGIIWHKVSYEMLEKIPILKSLRYREKQTGKDVSLQDEQSDLANANTPGALNEKEMAENTRLQAAMGSAQVGHYIESDSLSPRLGGSGMITTVYVGNIPPSVRVSELKCALREFHATPLRLNWQGAQHRAFLDYKDKGTAESAVSSLKGLSLGGNTLRVELAKNQRNKGQVEINSQK</sequence>
<evidence type="ECO:0000313" key="6">
    <source>
        <dbReference type="Proteomes" id="UP000583049"/>
    </source>
</evidence>
<dbReference type="SUPFAM" id="SSF54928">
    <property type="entry name" value="RNA-binding domain, RBD"/>
    <property type="match status" value="1"/>
</dbReference>
<dbReference type="Pfam" id="PF01812">
    <property type="entry name" value="5-FTHF_cyc-lig"/>
    <property type="match status" value="1"/>
</dbReference>